<accession>A0A5E4CES4</accession>
<sequence length="130" mass="14077">MSAALGSLLKLGQSAHSCLSPLGRCHYPRGGGVRGSKWNKRSELCQGSFQQPRHLCLLHGHKDHRTGEPRALHGGQGGRCSGWLVHGFGLSESPQLYCELNTPMLGRAYLVPLTSTYMLPFTNGQLAVPV</sequence>
<gene>
    <name evidence="1" type="ORF">GHT09_014702</name>
    <name evidence="2" type="ORF">MONAX_5E015910</name>
</gene>
<protein>
    <submittedName>
        <fullName evidence="2">Uncharacterized protein</fullName>
    </submittedName>
</protein>
<dbReference type="AlphaFoldDB" id="A0A5E4CES4"/>
<keyword evidence="3" id="KW-1185">Reference proteome</keyword>
<organism evidence="2 3">
    <name type="scientific">Marmota monax</name>
    <name type="common">Woodchuck</name>
    <dbReference type="NCBI Taxonomy" id="9995"/>
    <lineage>
        <taxon>Eukaryota</taxon>
        <taxon>Metazoa</taxon>
        <taxon>Chordata</taxon>
        <taxon>Craniata</taxon>
        <taxon>Vertebrata</taxon>
        <taxon>Euteleostomi</taxon>
        <taxon>Mammalia</taxon>
        <taxon>Eutheria</taxon>
        <taxon>Euarchontoglires</taxon>
        <taxon>Glires</taxon>
        <taxon>Rodentia</taxon>
        <taxon>Sciuromorpha</taxon>
        <taxon>Sciuridae</taxon>
        <taxon>Xerinae</taxon>
        <taxon>Marmotini</taxon>
        <taxon>Marmota</taxon>
    </lineage>
</organism>
<evidence type="ECO:0000313" key="1">
    <source>
        <dbReference type="EMBL" id="KAF7474541.1"/>
    </source>
</evidence>
<proteinExistence type="predicted"/>
<dbReference type="EMBL" id="CABDUW010001209">
    <property type="protein sequence ID" value="VTJ79639.1"/>
    <property type="molecule type" value="Genomic_DNA"/>
</dbReference>
<name>A0A5E4CES4_MARMO</name>
<dbReference type="Proteomes" id="UP000335636">
    <property type="component" value="Unassembled WGS sequence"/>
</dbReference>
<evidence type="ECO:0000313" key="3">
    <source>
        <dbReference type="Proteomes" id="UP000335636"/>
    </source>
</evidence>
<dbReference type="EMBL" id="WJEC01003843">
    <property type="protein sequence ID" value="KAF7474541.1"/>
    <property type="molecule type" value="Genomic_DNA"/>
</dbReference>
<reference evidence="1" key="2">
    <citation type="submission" date="2020-08" db="EMBL/GenBank/DDBJ databases">
        <authorList>
            <person name="Shumante A."/>
            <person name="Zimin A.V."/>
            <person name="Puiu D."/>
            <person name="Salzberg S.L."/>
        </authorList>
    </citation>
    <scope>NUCLEOTIDE SEQUENCE</scope>
    <source>
        <strain evidence="1">WC2-LM</strain>
        <tissue evidence="1">Liver</tissue>
    </source>
</reference>
<dbReference type="Proteomes" id="UP000662637">
    <property type="component" value="Unassembled WGS sequence"/>
</dbReference>
<evidence type="ECO:0000313" key="2">
    <source>
        <dbReference type="EMBL" id="VTJ79639.1"/>
    </source>
</evidence>
<reference evidence="2 3" key="1">
    <citation type="submission" date="2019-04" db="EMBL/GenBank/DDBJ databases">
        <authorList>
            <person name="Alioto T."/>
            <person name="Alioto T."/>
        </authorList>
    </citation>
    <scope>NUCLEOTIDE SEQUENCE [LARGE SCALE GENOMIC DNA]</scope>
</reference>